<gene>
    <name evidence="1" type="ORF">S01H1_61794</name>
</gene>
<protein>
    <submittedName>
        <fullName evidence="1">Uncharacterized protein</fullName>
    </submittedName>
</protein>
<evidence type="ECO:0000313" key="1">
    <source>
        <dbReference type="EMBL" id="GAG36931.1"/>
    </source>
</evidence>
<feature type="non-terminal residue" evidence="1">
    <location>
        <position position="204"/>
    </location>
</feature>
<proteinExistence type="predicted"/>
<dbReference type="AlphaFoldDB" id="X0YJH7"/>
<accession>X0YJH7</accession>
<organism evidence="1">
    <name type="scientific">marine sediment metagenome</name>
    <dbReference type="NCBI Taxonomy" id="412755"/>
    <lineage>
        <taxon>unclassified sequences</taxon>
        <taxon>metagenomes</taxon>
        <taxon>ecological metagenomes</taxon>
    </lineage>
</organism>
<name>X0YJH7_9ZZZZ</name>
<reference evidence="1" key="1">
    <citation type="journal article" date="2014" name="Front. Microbiol.">
        <title>High frequency of phylogenetically diverse reductive dehalogenase-homologous genes in deep subseafloor sedimentary metagenomes.</title>
        <authorList>
            <person name="Kawai M."/>
            <person name="Futagami T."/>
            <person name="Toyoda A."/>
            <person name="Takaki Y."/>
            <person name="Nishi S."/>
            <person name="Hori S."/>
            <person name="Arai W."/>
            <person name="Tsubouchi T."/>
            <person name="Morono Y."/>
            <person name="Uchiyama I."/>
            <person name="Ito T."/>
            <person name="Fujiyama A."/>
            <person name="Inagaki F."/>
            <person name="Takami H."/>
        </authorList>
    </citation>
    <scope>NUCLEOTIDE SEQUENCE</scope>
    <source>
        <strain evidence="1">Expedition CK06-06</strain>
    </source>
</reference>
<sequence length="204" mass="20675">MAIINNYPLVTPKLTDLILGTSAGSNGRNQTASFTVSALQNVLTGITSITSTNVNTIVIGGNAKAATIGAVTAVIAQNGPSLATGGDIYTFVTTNHPGTVSGTGTADTLTKWSANGIDIENSSITDVVNGATITITDRQLWPSGQGLKDLGGQNNKWKNLWAAETLYGENIALTGTNTYISLGGSTGAVGQVLTSGGTGVSATW</sequence>
<dbReference type="EMBL" id="BARS01040550">
    <property type="protein sequence ID" value="GAG36931.1"/>
    <property type="molecule type" value="Genomic_DNA"/>
</dbReference>
<comment type="caution">
    <text evidence="1">The sequence shown here is derived from an EMBL/GenBank/DDBJ whole genome shotgun (WGS) entry which is preliminary data.</text>
</comment>